<gene>
    <name evidence="1" type="ORF">CA13_56970</name>
</gene>
<dbReference type="InterPro" id="IPR036705">
    <property type="entry name" value="Ribosyl_crysJ1_sf"/>
</dbReference>
<organism evidence="1 2">
    <name type="scientific">Novipirellula herctigrandis</name>
    <dbReference type="NCBI Taxonomy" id="2527986"/>
    <lineage>
        <taxon>Bacteria</taxon>
        <taxon>Pseudomonadati</taxon>
        <taxon>Planctomycetota</taxon>
        <taxon>Planctomycetia</taxon>
        <taxon>Pirellulales</taxon>
        <taxon>Pirellulaceae</taxon>
        <taxon>Novipirellula</taxon>
    </lineage>
</organism>
<comment type="caution">
    <text evidence="1">The sequence shown here is derived from an EMBL/GenBank/DDBJ whole genome shotgun (WGS) entry which is preliminary data.</text>
</comment>
<dbReference type="InterPro" id="IPR005502">
    <property type="entry name" value="Ribosyl_crysJ1"/>
</dbReference>
<reference evidence="1 2" key="1">
    <citation type="submission" date="2019-02" db="EMBL/GenBank/DDBJ databases">
        <title>Deep-cultivation of Planctomycetes and their phenomic and genomic characterization uncovers novel biology.</title>
        <authorList>
            <person name="Wiegand S."/>
            <person name="Jogler M."/>
            <person name="Boedeker C."/>
            <person name="Pinto D."/>
            <person name="Vollmers J."/>
            <person name="Rivas-Marin E."/>
            <person name="Kohn T."/>
            <person name="Peeters S.H."/>
            <person name="Heuer A."/>
            <person name="Rast P."/>
            <person name="Oberbeckmann S."/>
            <person name="Bunk B."/>
            <person name="Jeske O."/>
            <person name="Meyerdierks A."/>
            <person name="Storesund J.E."/>
            <person name="Kallscheuer N."/>
            <person name="Luecker S."/>
            <person name="Lage O.M."/>
            <person name="Pohl T."/>
            <person name="Merkel B.J."/>
            <person name="Hornburger P."/>
            <person name="Mueller R.-W."/>
            <person name="Bruemmer F."/>
            <person name="Labrenz M."/>
            <person name="Spormann A.M."/>
            <person name="Op Den Camp H."/>
            <person name="Overmann J."/>
            <person name="Amann R."/>
            <person name="Jetten M.S.M."/>
            <person name="Mascher T."/>
            <person name="Medema M.H."/>
            <person name="Devos D.P."/>
            <person name="Kaster A.-K."/>
            <person name="Ovreas L."/>
            <person name="Rohde M."/>
            <person name="Galperin M.Y."/>
            <person name="Jogler C."/>
        </authorList>
    </citation>
    <scope>NUCLEOTIDE SEQUENCE [LARGE SCALE GENOMIC DNA]</scope>
    <source>
        <strain evidence="1 2">CA13</strain>
    </source>
</reference>
<dbReference type="EMBL" id="SJPJ01000001">
    <property type="protein sequence ID" value="TWT84221.1"/>
    <property type="molecule type" value="Genomic_DNA"/>
</dbReference>
<dbReference type="SUPFAM" id="SSF101478">
    <property type="entry name" value="ADP-ribosylglycohydrolase"/>
    <property type="match status" value="1"/>
</dbReference>
<accession>A0A5C5ZBI1</accession>
<dbReference type="RefSeq" id="WP_146401840.1">
    <property type="nucleotide sequence ID" value="NZ_SJPJ01000001.1"/>
</dbReference>
<dbReference type="Pfam" id="PF03747">
    <property type="entry name" value="ADP_ribosyl_GH"/>
    <property type="match status" value="1"/>
</dbReference>
<protein>
    <submittedName>
        <fullName evidence="1">ADP-ribosylglycohydrolase</fullName>
    </submittedName>
</protein>
<name>A0A5C5ZBI1_9BACT</name>
<sequence>MKRFQLTLLIATLVVPAFGLAEEPVTRFRRLPVAEYRDKMAAGWLGQMIGVGWGAPTEFKFNGQIIPEKDVPKWIPERINQYNQDDIYVEMTFLRSMEQYGYDVSIRQAGIDFANSGYRLWHANRYGRENLRNGIAPPDSGHPKYNAHADDIDYQIEADYSGLIAPGMPNVGIELGEKFGRLMNYGDGLYGGQFVAGMYSEAFFQDDPKKVVKAGLACIPAESQFAEAIRDVLKWHAAEPDDWKRVWELIEAKYQDNPAYRRFSCSHGDFNIDAKINAAYIVMGLLYGEKDIEKTTVISMRCGQDSDCNPSNAAGVLCTMIGENHLPKQYTSALDRTPKFSHTEYNFDALLNVCEKLARQAIVRQGGRIEKQPSGDEVFVIPIATARPSALENCWEPGPTIESRYTEAELQKIEGNVFKKQLNIELGSVFPGWSITNCGEDMAPGLRETFRGKPQVFVTHPQDRDVPCTLTNTIEVPTGKKTILSTVVSHHAQGDWLLMLKVNAEQTHDRMQINDESCPDGWCTAQFDLSDWAGQTVKLELLNRATDWRFEAGYWAEIAIKSE</sequence>
<keyword evidence="1" id="KW-0378">Hydrolase</keyword>
<dbReference type="AlphaFoldDB" id="A0A5C5ZBI1"/>
<evidence type="ECO:0000313" key="2">
    <source>
        <dbReference type="Proteomes" id="UP000315010"/>
    </source>
</evidence>
<dbReference type="Proteomes" id="UP000315010">
    <property type="component" value="Unassembled WGS sequence"/>
</dbReference>
<dbReference type="GO" id="GO:0016787">
    <property type="term" value="F:hydrolase activity"/>
    <property type="evidence" value="ECO:0007669"/>
    <property type="project" value="UniProtKB-KW"/>
</dbReference>
<proteinExistence type="predicted"/>
<dbReference type="Gene3D" id="1.10.4080.10">
    <property type="entry name" value="ADP-ribosylation/Crystallin J1"/>
    <property type="match status" value="1"/>
</dbReference>
<keyword evidence="2" id="KW-1185">Reference proteome</keyword>
<evidence type="ECO:0000313" key="1">
    <source>
        <dbReference type="EMBL" id="TWT84221.1"/>
    </source>
</evidence>
<dbReference type="OrthoDB" id="9761704at2"/>